<reference evidence="4 5" key="1">
    <citation type="submission" date="2018-09" db="EMBL/GenBank/DDBJ databases">
        <authorList>
            <person name="Wang F."/>
        </authorList>
    </citation>
    <scope>NUCLEOTIDE SEQUENCE [LARGE SCALE GENOMIC DNA]</scope>
    <source>
        <strain evidence="4 5">PLHSC7-2</strain>
    </source>
</reference>
<keyword evidence="1" id="KW-0378">Hydrolase</keyword>
<dbReference type="PANTHER" id="PTHR31299:SF0">
    <property type="entry name" value="ESTERASE, PUTATIVE (AFU_ORTHOLOGUE AFUA_1G05850)-RELATED"/>
    <property type="match status" value="1"/>
</dbReference>
<dbReference type="GO" id="GO:0005576">
    <property type="term" value="C:extracellular region"/>
    <property type="evidence" value="ECO:0007669"/>
    <property type="project" value="InterPro"/>
</dbReference>
<protein>
    <recommendedName>
        <fullName evidence="3">Chitin-binding type-3 domain-containing protein</fullName>
    </recommendedName>
</protein>
<dbReference type="InterPro" id="IPR003610">
    <property type="entry name" value="CBM5/12"/>
</dbReference>
<feature type="chain" id="PRO_5019062973" description="Chitin-binding type-3 domain-containing protein" evidence="2">
    <location>
        <begin position="25"/>
        <end position="523"/>
    </location>
</feature>
<dbReference type="GO" id="GO:0030246">
    <property type="term" value="F:carbohydrate binding"/>
    <property type="evidence" value="ECO:0007669"/>
    <property type="project" value="InterPro"/>
</dbReference>
<evidence type="ECO:0000256" key="2">
    <source>
        <dbReference type="SAM" id="SignalP"/>
    </source>
</evidence>
<dbReference type="PANTHER" id="PTHR31299">
    <property type="entry name" value="ESTERASE, PUTATIVE (AFU_ORTHOLOGUE AFUA_1G05850)-RELATED"/>
    <property type="match status" value="1"/>
</dbReference>
<dbReference type="Gene3D" id="3.40.1660.10">
    <property type="entry name" value="EreA-like (biosynthetic domain)"/>
    <property type="match status" value="1"/>
</dbReference>
<evidence type="ECO:0000313" key="5">
    <source>
        <dbReference type="Proteomes" id="UP000283255"/>
    </source>
</evidence>
<evidence type="ECO:0000313" key="4">
    <source>
        <dbReference type="EMBL" id="RJG51556.1"/>
    </source>
</evidence>
<dbReference type="GO" id="GO:0005975">
    <property type="term" value="P:carbohydrate metabolic process"/>
    <property type="evidence" value="ECO:0007669"/>
    <property type="project" value="InterPro"/>
</dbReference>
<dbReference type="RefSeq" id="WP_119909080.1">
    <property type="nucleotide sequence ID" value="NZ_QZCH01000001.1"/>
</dbReference>
<dbReference type="CDD" id="cd14728">
    <property type="entry name" value="Ere-like"/>
    <property type="match status" value="1"/>
</dbReference>
<dbReference type="Pfam" id="PF05139">
    <property type="entry name" value="Erythro_esteras"/>
    <property type="match status" value="1"/>
</dbReference>
<keyword evidence="5" id="KW-1185">Reference proteome</keyword>
<feature type="signal peptide" evidence="2">
    <location>
        <begin position="1"/>
        <end position="24"/>
    </location>
</feature>
<dbReference type="EMBL" id="QZCH01000001">
    <property type="protein sequence ID" value="RJG51556.1"/>
    <property type="molecule type" value="Genomic_DNA"/>
</dbReference>
<comment type="caution">
    <text evidence="4">The sequence shown here is derived from an EMBL/GenBank/DDBJ whole genome shotgun (WGS) entry which is preliminary data.</text>
</comment>
<feature type="domain" description="Chitin-binding type-3" evidence="3">
    <location>
        <begin position="76"/>
        <end position="120"/>
    </location>
</feature>
<accession>A0A418YKR6</accession>
<proteinExistence type="predicted"/>
<dbReference type="InterPro" id="IPR052036">
    <property type="entry name" value="Hydrolase/PRTase-associated"/>
</dbReference>
<dbReference type="Gene3D" id="3.30.1870.10">
    <property type="entry name" value="EreA-like, domain 2"/>
    <property type="match status" value="1"/>
</dbReference>
<dbReference type="Pfam" id="PF02839">
    <property type="entry name" value="CBM_5_12"/>
    <property type="match status" value="1"/>
</dbReference>
<dbReference type="InterPro" id="IPR036573">
    <property type="entry name" value="CBM_sf_5/12"/>
</dbReference>
<feature type="domain" description="Chitin-binding type-3" evidence="3">
    <location>
        <begin position="27"/>
        <end position="71"/>
    </location>
</feature>
<dbReference type="GO" id="GO:0046677">
    <property type="term" value="P:response to antibiotic"/>
    <property type="evidence" value="ECO:0007669"/>
    <property type="project" value="InterPro"/>
</dbReference>
<gene>
    <name evidence="4" type="ORF">D1Z90_02155</name>
</gene>
<name>A0A418YKR6_9GAMM</name>
<dbReference type="Gene3D" id="1.20.1440.30">
    <property type="entry name" value="Biosynthetic Protein domain"/>
    <property type="match status" value="1"/>
</dbReference>
<evidence type="ECO:0000259" key="3">
    <source>
        <dbReference type="SMART" id="SM00495"/>
    </source>
</evidence>
<dbReference type="CDD" id="cd12215">
    <property type="entry name" value="ChiC_BD"/>
    <property type="match status" value="1"/>
</dbReference>
<dbReference type="OrthoDB" id="9810066at2"/>
<evidence type="ECO:0000256" key="1">
    <source>
        <dbReference type="ARBA" id="ARBA00022801"/>
    </source>
</evidence>
<dbReference type="SUPFAM" id="SSF159501">
    <property type="entry name" value="EreA/ChaN-like"/>
    <property type="match status" value="1"/>
</dbReference>
<reference evidence="4 5" key="2">
    <citation type="submission" date="2019-01" db="EMBL/GenBank/DDBJ databases">
        <title>Motilimonas pumilus sp. nov., isolated from the gut of sea cucumber (Apostichopus japonicus).</title>
        <authorList>
            <person name="Wang F.-Q."/>
            <person name="Ren L.-H."/>
            <person name="Lin Y.-W."/>
            <person name="Sun G.-H."/>
            <person name="Du Z.-J."/>
            <person name="Zhao J.-X."/>
            <person name="Liu X.-J."/>
            <person name="Liu L.-J."/>
        </authorList>
    </citation>
    <scope>NUCLEOTIDE SEQUENCE [LARGE SCALE GENOMIC DNA]</scope>
    <source>
        <strain evidence="4 5">PLHSC7-2</strain>
    </source>
</reference>
<dbReference type="InterPro" id="IPR007815">
    <property type="entry name" value="Emycin_Estase"/>
</dbReference>
<dbReference type="AlphaFoldDB" id="A0A418YKR6"/>
<dbReference type="Gene3D" id="2.10.10.20">
    <property type="entry name" value="Carbohydrate-binding module superfamily 5/12"/>
    <property type="match status" value="2"/>
</dbReference>
<sequence>MFKTSKNVLTATSASLLFSAGLQAANLMDWNEDTTYDKGQKVNYHGLTYQAKWWTEDDMPSADAAGPWRLVDDGKNSAYNEDFEYKKGQVVRFDGQLWQAQWHINEDTLPGSNNSGWLNQGPSDPLLENLVEVATVDFEEDDFDDLKALKSYIGDSKIVFLGEQTHGDATTLEAKARLVKYLHQEMGFEVLAFESGFYDMAKVWTDIKSGQPASTAVLNKMFYMFAQSEQLQPLFEYIDEHAGTDEELALTGIDNRHSGYYAVNHTLSGLVEFLGEETVNQLPQVDIKRFEELTWLIMQNTVELSDDEDAHNFHFNAIATLKGLVYQARNKGQELPELSEFWLYYLVHLENQYYVKRIAPGAGTYVNANLMAYNVHWLQQTAYSGKKMIVWGHNYHVKKNPWASIRGQLKGINPELDSNSYTILFTHNQGEYADYGEFNIEPVPQTTPQSLESRLSSGTQSFGFIAADKVSDSVPVYLENHSSISAETYYNYWQPNDTSLSKDWSGITDAFFYVREEKPVTFN</sequence>
<dbReference type="GO" id="GO:0004553">
    <property type="term" value="F:hydrolase activity, hydrolyzing O-glycosyl compounds"/>
    <property type="evidence" value="ECO:0007669"/>
    <property type="project" value="InterPro"/>
</dbReference>
<dbReference type="SUPFAM" id="SSF51055">
    <property type="entry name" value="Carbohydrate binding domain"/>
    <property type="match status" value="2"/>
</dbReference>
<organism evidence="4 5">
    <name type="scientific">Motilimonas pumila</name>
    <dbReference type="NCBI Taxonomy" id="2303987"/>
    <lineage>
        <taxon>Bacteria</taxon>
        <taxon>Pseudomonadati</taxon>
        <taxon>Pseudomonadota</taxon>
        <taxon>Gammaproteobacteria</taxon>
        <taxon>Alteromonadales</taxon>
        <taxon>Alteromonadales genera incertae sedis</taxon>
        <taxon>Motilimonas</taxon>
    </lineage>
</organism>
<keyword evidence="2" id="KW-0732">Signal</keyword>
<dbReference type="Proteomes" id="UP000283255">
    <property type="component" value="Unassembled WGS sequence"/>
</dbReference>
<dbReference type="SMART" id="SM00495">
    <property type="entry name" value="ChtBD3"/>
    <property type="match status" value="2"/>
</dbReference>